<dbReference type="AlphaFoldDB" id="A0A0F7V676"/>
<sequence length="64" mass="7272">MLNGNIPWCRPKCHVVVWHIGSETRGRHEMLGKKVLLLRMTSRSWTPVAHVSFSHLPPGKACVK</sequence>
<reference evidence="1" key="1">
    <citation type="journal article" date="2015" name="PLoS ONE">
        <title>Comprehensive Evaluation of Toxoplasma gondii VEG and Neospora caninum LIV Genomes with Tachyzoite Stage Transcriptome and Proteome Defines Novel Transcript Features.</title>
        <authorList>
            <person name="Ramaprasad A."/>
            <person name="Mourier T."/>
            <person name="Naeem R."/>
            <person name="Malas T.B."/>
            <person name="Moussa E."/>
            <person name="Panigrahi A."/>
            <person name="Vermont S.J."/>
            <person name="Otto T.D."/>
            <person name="Wastling J."/>
            <person name="Pain A."/>
        </authorList>
    </citation>
    <scope>NUCLEOTIDE SEQUENCE</scope>
    <source>
        <strain evidence="1">VEG</strain>
    </source>
</reference>
<protein>
    <submittedName>
        <fullName evidence="1">Uncharacterized protein</fullName>
    </submittedName>
</protein>
<name>A0A0F7V676_TOXGV</name>
<organism evidence="1">
    <name type="scientific">Toxoplasma gondii (strain ATCC 50861 / VEG)</name>
    <dbReference type="NCBI Taxonomy" id="432359"/>
    <lineage>
        <taxon>Eukaryota</taxon>
        <taxon>Sar</taxon>
        <taxon>Alveolata</taxon>
        <taxon>Apicomplexa</taxon>
        <taxon>Conoidasida</taxon>
        <taxon>Coccidia</taxon>
        <taxon>Eucoccidiorida</taxon>
        <taxon>Eimeriorina</taxon>
        <taxon>Sarcocystidae</taxon>
        <taxon>Toxoplasma</taxon>
    </lineage>
</organism>
<gene>
    <name evidence="1" type="ORF">BN1205_007330</name>
</gene>
<proteinExistence type="predicted"/>
<accession>A0A0F7V676</accession>
<evidence type="ECO:0000313" key="1">
    <source>
        <dbReference type="EMBL" id="CEL77986.1"/>
    </source>
</evidence>
<dbReference type="EMBL" id="LN714502">
    <property type="protein sequence ID" value="CEL77986.1"/>
    <property type="molecule type" value="Genomic_DNA"/>
</dbReference>